<protein>
    <submittedName>
        <fullName evidence="7">Transcription initiation factor IIA large subunit-like isoform X1</fullName>
    </submittedName>
</protein>
<feature type="region of interest" description="Disordered" evidence="5">
    <location>
        <begin position="143"/>
        <end position="173"/>
    </location>
</feature>
<dbReference type="SUPFAM" id="SSF47396">
    <property type="entry name" value="Transcription factor IIA (TFIIA), alpha-helical domain"/>
    <property type="match status" value="1"/>
</dbReference>
<dbReference type="Pfam" id="PF03153">
    <property type="entry name" value="TFIIA"/>
    <property type="match status" value="2"/>
</dbReference>
<reference evidence="7" key="1">
    <citation type="submission" date="2025-08" db="UniProtKB">
        <authorList>
            <consortium name="RefSeq"/>
        </authorList>
    </citation>
    <scope>IDENTIFICATION</scope>
</reference>
<dbReference type="PANTHER" id="PTHR12694">
    <property type="entry name" value="TRANSCRIPTION INITIATION FACTOR IIA SUBUNIT 1"/>
    <property type="match status" value="1"/>
</dbReference>
<accession>A0AB40BVZ0</accession>
<dbReference type="InterPro" id="IPR009088">
    <property type="entry name" value="TFIIA_b-brl"/>
</dbReference>
<dbReference type="CDD" id="cd07976">
    <property type="entry name" value="TFIIA_alpha_beta_like"/>
    <property type="match status" value="2"/>
</dbReference>
<gene>
    <name evidence="7" type="primary">LOC120268254</name>
</gene>
<feature type="compositionally biased region" description="Acidic residues" evidence="5">
    <location>
        <begin position="328"/>
        <end position="355"/>
    </location>
</feature>
<comment type="similarity">
    <text evidence="2">Belongs to the TFIIA subunit 1 family.</text>
</comment>
<evidence type="ECO:0000313" key="6">
    <source>
        <dbReference type="Proteomes" id="UP001515500"/>
    </source>
</evidence>
<evidence type="ECO:0000256" key="2">
    <source>
        <dbReference type="ARBA" id="ARBA00010059"/>
    </source>
</evidence>
<dbReference type="GO" id="GO:0005672">
    <property type="term" value="C:transcription factor TFIIA complex"/>
    <property type="evidence" value="ECO:0007669"/>
    <property type="project" value="InterPro"/>
</dbReference>
<dbReference type="GeneID" id="120268254"/>
<evidence type="ECO:0000256" key="4">
    <source>
        <dbReference type="ARBA" id="ARBA00023242"/>
    </source>
</evidence>
<proteinExistence type="inferred from homology"/>
<dbReference type="FunFam" id="1.10.287.100:FF:000001">
    <property type="entry name" value="Transcription initiation factor IIA subunit"/>
    <property type="match status" value="1"/>
</dbReference>
<evidence type="ECO:0000256" key="3">
    <source>
        <dbReference type="ARBA" id="ARBA00023163"/>
    </source>
</evidence>
<feature type="compositionally biased region" description="Basic and acidic residues" evidence="5">
    <location>
        <begin position="150"/>
        <end position="160"/>
    </location>
</feature>
<dbReference type="Proteomes" id="UP001515500">
    <property type="component" value="Chromosome 9"/>
</dbReference>
<name>A0AB40BVZ0_DIOCR</name>
<evidence type="ECO:0000256" key="5">
    <source>
        <dbReference type="SAM" id="MobiDB-lite"/>
    </source>
</evidence>
<keyword evidence="3" id="KW-0804">Transcription</keyword>
<evidence type="ECO:0000313" key="7">
    <source>
        <dbReference type="RefSeq" id="XP_039131629.1"/>
    </source>
</evidence>
<dbReference type="PANTHER" id="PTHR12694:SF8">
    <property type="entry name" value="TRANSCRIPTION INITIATION FACTOR IIA SUBUNIT 1"/>
    <property type="match status" value="1"/>
</dbReference>
<dbReference type="GO" id="GO:0006367">
    <property type="term" value="P:transcription initiation at RNA polymerase II promoter"/>
    <property type="evidence" value="ECO:0007669"/>
    <property type="project" value="InterPro"/>
</dbReference>
<evidence type="ECO:0000256" key="1">
    <source>
        <dbReference type="ARBA" id="ARBA00004123"/>
    </source>
</evidence>
<dbReference type="RefSeq" id="XP_039131629.1">
    <property type="nucleotide sequence ID" value="XM_039275695.1"/>
</dbReference>
<organism evidence="6 7">
    <name type="scientific">Dioscorea cayennensis subsp. rotundata</name>
    <name type="common">White Guinea yam</name>
    <name type="synonym">Dioscorea rotundata</name>
    <dbReference type="NCBI Taxonomy" id="55577"/>
    <lineage>
        <taxon>Eukaryota</taxon>
        <taxon>Viridiplantae</taxon>
        <taxon>Streptophyta</taxon>
        <taxon>Embryophyta</taxon>
        <taxon>Tracheophyta</taxon>
        <taxon>Spermatophyta</taxon>
        <taxon>Magnoliopsida</taxon>
        <taxon>Liliopsida</taxon>
        <taxon>Dioscoreales</taxon>
        <taxon>Dioscoreaceae</taxon>
        <taxon>Dioscorea</taxon>
    </lineage>
</organism>
<comment type="subcellular location">
    <subcellularLocation>
        <location evidence="1">Nucleus</location>
    </subcellularLocation>
</comment>
<sequence>MSSGVSTVYIHVIDDVVNKVREEFINSGAGESVLNELQASWEMKMVQCGVLSGIIERQSIPRPGGAITPVHDLNMPYEGPPEEYETPTAEMLFPPTPLQTPMQTPLPGLAQTPLPGMVQTPLPGMPQTPLPGIMDQYNIRTGSSDYGSVSDDRNGLDPEAGKPSPFMQPPSPWMNQRSLGVDVNVAYVEAREELERGAAHPSMTQDFLTISGKRKRDDYASQLNSKGHIPQQDGSGDATIEFFLPETTGTPNSANHGRLNTTAKALYGQGDKTVQAVPQQDGVHDEYDDMFHYQGVASEDYNTPSEHVELRAATPVVGTPKPTKSEAVEDDEPPLNEDDDDDEDLEEDERGEDEPTTQHLVLAQFDKVSRTKSRWKCTLKDGIMHINGRDILFNKANGEFDF</sequence>
<dbReference type="FunFam" id="2.30.18.10:FF:000005">
    <property type="entry name" value="transcription initiation factor IIA large subunit"/>
    <property type="match status" value="1"/>
</dbReference>
<dbReference type="InterPro" id="IPR004855">
    <property type="entry name" value="TFIIA_asu/bsu"/>
</dbReference>
<dbReference type="AlphaFoldDB" id="A0AB40BVZ0"/>
<dbReference type="SUPFAM" id="SSF50784">
    <property type="entry name" value="Transcription factor IIA (TFIIA), beta-barrel domain"/>
    <property type="match status" value="1"/>
</dbReference>
<keyword evidence="4" id="KW-0539">Nucleus</keyword>
<dbReference type="SMART" id="SM01371">
    <property type="entry name" value="TFIIA"/>
    <property type="match status" value="1"/>
</dbReference>
<feature type="region of interest" description="Disordered" evidence="5">
    <location>
        <begin position="312"/>
        <end position="359"/>
    </location>
</feature>
<dbReference type="Gene3D" id="2.30.18.10">
    <property type="entry name" value="Transcription factor IIA (TFIIA), beta-barrel domain"/>
    <property type="match status" value="1"/>
</dbReference>
<dbReference type="Gene3D" id="1.10.287.100">
    <property type="match status" value="1"/>
</dbReference>
<keyword evidence="6" id="KW-1185">Reference proteome</keyword>